<keyword evidence="3" id="KW-1185">Reference proteome</keyword>
<feature type="transmembrane region" description="Helical" evidence="1">
    <location>
        <begin position="84"/>
        <end position="115"/>
    </location>
</feature>
<evidence type="ECO:0000256" key="1">
    <source>
        <dbReference type="SAM" id="Phobius"/>
    </source>
</evidence>
<reference evidence="3" key="1">
    <citation type="journal article" date="2019" name="Int. J. Syst. Evol. Microbiol.">
        <title>The Global Catalogue of Microorganisms (GCM) 10K type strain sequencing project: providing services to taxonomists for standard genome sequencing and annotation.</title>
        <authorList>
            <consortium name="The Broad Institute Genomics Platform"/>
            <consortium name="The Broad Institute Genome Sequencing Center for Infectious Disease"/>
            <person name="Wu L."/>
            <person name="Ma J."/>
        </authorList>
    </citation>
    <scope>NUCLEOTIDE SEQUENCE [LARGE SCALE GENOMIC DNA]</scope>
    <source>
        <strain evidence="3">JCM 17458</strain>
    </source>
</reference>
<feature type="transmembrane region" description="Helical" evidence="1">
    <location>
        <begin position="127"/>
        <end position="150"/>
    </location>
</feature>
<gene>
    <name evidence="2" type="ORF">GCM10022261_27140</name>
</gene>
<comment type="caution">
    <text evidence="2">The sequence shown here is derived from an EMBL/GenBank/DDBJ whole genome shotgun (WGS) entry which is preliminary data.</text>
</comment>
<proteinExistence type="predicted"/>
<evidence type="ECO:0008006" key="4">
    <source>
        <dbReference type="Google" id="ProtNLM"/>
    </source>
</evidence>
<dbReference type="Proteomes" id="UP001501586">
    <property type="component" value="Unassembled WGS sequence"/>
</dbReference>
<sequence length="203" mass="21553">MSETHIHQPKSLRDDLWTVILIAAAGLVLVIGPIIATVAEHLTAGNAVVSIAGLEGAELPEASGAVAIGEHLSLVVPLAEQSPFVALLLVGAAVLEPVLWVAVMVSIVLLTLTVIRGGLYSKRFVRHLATLAVTFFLSLVVPPALLYMGTNGVLATLGWVDVARPAIDGIEFWWFYVCVALLLLVLVMHRNGKLLAESQEGIV</sequence>
<organism evidence="2 3">
    <name type="scientific">Brevibacterium daeguense</name>
    <dbReference type="NCBI Taxonomy" id="909936"/>
    <lineage>
        <taxon>Bacteria</taxon>
        <taxon>Bacillati</taxon>
        <taxon>Actinomycetota</taxon>
        <taxon>Actinomycetes</taxon>
        <taxon>Micrococcales</taxon>
        <taxon>Brevibacteriaceae</taxon>
        <taxon>Brevibacterium</taxon>
    </lineage>
</organism>
<dbReference type="RefSeq" id="WP_236865964.1">
    <property type="nucleotide sequence ID" value="NZ_BAABAZ010000008.1"/>
</dbReference>
<dbReference type="EMBL" id="BAABAZ010000008">
    <property type="protein sequence ID" value="GAA4285183.1"/>
    <property type="molecule type" value="Genomic_DNA"/>
</dbReference>
<evidence type="ECO:0000313" key="3">
    <source>
        <dbReference type="Proteomes" id="UP001501586"/>
    </source>
</evidence>
<keyword evidence="1" id="KW-1133">Transmembrane helix</keyword>
<feature type="transmembrane region" description="Helical" evidence="1">
    <location>
        <begin position="170"/>
        <end position="188"/>
    </location>
</feature>
<keyword evidence="1" id="KW-0472">Membrane</keyword>
<name>A0ABP8EMG4_9MICO</name>
<keyword evidence="1" id="KW-0812">Transmembrane</keyword>
<evidence type="ECO:0000313" key="2">
    <source>
        <dbReference type="EMBL" id="GAA4285183.1"/>
    </source>
</evidence>
<feature type="transmembrane region" description="Helical" evidence="1">
    <location>
        <begin position="16"/>
        <end position="36"/>
    </location>
</feature>
<accession>A0ABP8EMG4</accession>
<protein>
    <recommendedName>
        <fullName evidence="4">DUF2975 domain-containing protein</fullName>
    </recommendedName>
</protein>